<evidence type="ECO:0000256" key="1">
    <source>
        <dbReference type="SAM" id="MobiDB-lite"/>
    </source>
</evidence>
<evidence type="ECO:0008006" key="5">
    <source>
        <dbReference type="Google" id="ProtNLM"/>
    </source>
</evidence>
<keyword evidence="4" id="KW-1185">Reference proteome</keyword>
<feature type="region of interest" description="Disordered" evidence="1">
    <location>
        <begin position="41"/>
        <end position="106"/>
    </location>
</feature>
<dbReference type="Proteomes" id="UP000436016">
    <property type="component" value="Unassembled WGS sequence"/>
</dbReference>
<evidence type="ECO:0000256" key="2">
    <source>
        <dbReference type="SAM" id="SignalP"/>
    </source>
</evidence>
<feature type="compositionally biased region" description="Low complexity" evidence="1">
    <location>
        <begin position="50"/>
        <end position="60"/>
    </location>
</feature>
<evidence type="ECO:0000313" key="3">
    <source>
        <dbReference type="EMBL" id="MXU63924.1"/>
    </source>
</evidence>
<accession>A0A6B0TRD0</accession>
<comment type="caution">
    <text evidence="3">The sequence shown here is derived from an EMBL/GenBank/DDBJ whole genome shotgun (WGS) entry which is preliminary data.</text>
</comment>
<proteinExistence type="predicted"/>
<feature type="compositionally biased region" description="Basic and acidic residues" evidence="1">
    <location>
        <begin position="63"/>
        <end position="72"/>
    </location>
</feature>
<feature type="signal peptide" evidence="2">
    <location>
        <begin position="1"/>
        <end position="30"/>
    </location>
</feature>
<dbReference type="EMBL" id="WUWG01000001">
    <property type="protein sequence ID" value="MXU63924.1"/>
    <property type="molecule type" value="Genomic_DNA"/>
</dbReference>
<gene>
    <name evidence="3" type="ORF">GSH16_00595</name>
</gene>
<protein>
    <recommendedName>
        <fullName evidence="5">Secreted protein</fullName>
    </recommendedName>
</protein>
<name>A0A6B0TRD0_9RHOB</name>
<feature type="chain" id="PRO_5025637816" description="Secreted protein" evidence="2">
    <location>
        <begin position="31"/>
        <end position="305"/>
    </location>
</feature>
<keyword evidence="2" id="KW-0732">Signal</keyword>
<feature type="compositionally biased region" description="Basic and acidic residues" evidence="1">
    <location>
        <begin position="80"/>
        <end position="98"/>
    </location>
</feature>
<sequence>MKRPSLKTAPKLACTALLGAGLLCAPAALAPVDGVAGSAAFAKDKDDKAGNSGNKGSSGNRGAGKDKDRDNRGNGNRQARSSDGDEVRPPLRPNEKGRWNASNASQKALDAHIRNQNFNGTIGALAQYQLAARAAAGEELSDAERDALGAFVMPRDSDLTDDDLAEAINDGGDGAPVFSVSSGTVSCVDNCPEDPVEKAALVAIAQAEVDALNAEREDDFLQADLDRFLLDSEQRIIDDSNKRLTPERNEDLLDGLADDLGVVRQTVANDLQEAGQEVQEGLQQAGQQVEQVGRSIGRALGNIFK</sequence>
<reference evidence="3 4" key="1">
    <citation type="submission" date="2019-12" db="EMBL/GenBank/DDBJ databases">
        <title>Strain KN286 was isolated from seawater, which was collected from Caroline Seamount in the tropical western Pacific.</title>
        <authorList>
            <person name="Wang Q."/>
        </authorList>
    </citation>
    <scope>NUCLEOTIDE SEQUENCE [LARGE SCALE GENOMIC DNA]</scope>
    <source>
        <strain evidence="3 4">KN286</strain>
    </source>
</reference>
<evidence type="ECO:0000313" key="4">
    <source>
        <dbReference type="Proteomes" id="UP000436016"/>
    </source>
</evidence>
<dbReference type="RefSeq" id="WP_160850916.1">
    <property type="nucleotide sequence ID" value="NZ_WUWG01000001.1"/>
</dbReference>
<organism evidence="3 4">
    <name type="scientific">Oceanomicrobium pacificus</name>
    <dbReference type="NCBI Taxonomy" id="2692916"/>
    <lineage>
        <taxon>Bacteria</taxon>
        <taxon>Pseudomonadati</taxon>
        <taxon>Pseudomonadota</taxon>
        <taxon>Alphaproteobacteria</taxon>
        <taxon>Rhodobacterales</taxon>
        <taxon>Paracoccaceae</taxon>
        <taxon>Oceanomicrobium</taxon>
    </lineage>
</organism>
<dbReference type="AlphaFoldDB" id="A0A6B0TRD0"/>